<sequence length="168" mass="17731">VTAFSFGVPAFVRVFLEGPEHNPEVRMFSAFAAPLSGDYSATILAEKEGKYVVSAQAFIPLGIPLPGAPDPLFTGPPLAESPKPPVIIGQPINGSIEFDVEGRRERIAKPVPTTVEVFTPVTVSPTILFGAPVSRVVAAPLVRRPPTVTPPTVEIPQLSGRIVSLEVG</sequence>
<dbReference type="EMBL" id="LAZR01045262">
    <property type="protein sequence ID" value="KKK99297.1"/>
    <property type="molecule type" value="Genomic_DNA"/>
</dbReference>
<organism evidence="1">
    <name type="scientific">marine sediment metagenome</name>
    <dbReference type="NCBI Taxonomy" id="412755"/>
    <lineage>
        <taxon>unclassified sequences</taxon>
        <taxon>metagenomes</taxon>
        <taxon>ecological metagenomes</taxon>
    </lineage>
</organism>
<evidence type="ECO:0000313" key="1">
    <source>
        <dbReference type="EMBL" id="KKK99297.1"/>
    </source>
</evidence>
<gene>
    <name evidence="1" type="ORF">LCGC14_2634150</name>
</gene>
<dbReference type="AlphaFoldDB" id="A0A0F8ZZ87"/>
<protein>
    <submittedName>
        <fullName evidence="1">Uncharacterized protein</fullName>
    </submittedName>
</protein>
<proteinExistence type="predicted"/>
<feature type="non-terminal residue" evidence="1">
    <location>
        <position position="1"/>
    </location>
</feature>
<accession>A0A0F8ZZ87</accession>
<comment type="caution">
    <text evidence="1">The sequence shown here is derived from an EMBL/GenBank/DDBJ whole genome shotgun (WGS) entry which is preliminary data.</text>
</comment>
<reference evidence="1" key="1">
    <citation type="journal article" date="2015" name="Nature">
        <title>Complex archaea that bridge the gap between prokaryotes and eukaryotes.</title>
        <authorList>
            <person name="Spang A."/>
            <person name="Saw J.H."/>
            <person name="Jorgensen S.L."/>
            <person name="Zaremba-Niedzwiedzka K."/>
            <person name="Martijn J."/>
            <person name="Lind A.E."/>
            <person name="van Eijk R."/>
            <person name="Schleper C."/>
            <person name="Guy L."/>
            <person name="Ettema T.J."/>
        </authorList>
    </citation>
    <scope>NUCLEOTIDE SEQUENCE</scope>
</reference>
<name>A0A0F8ZZ87_9ZZZZ</name>